<dbReference type="Pfam" id="PF01475">
    <property type="entry name" value="FUR"/>
    <property type="match status" value="1"/>
</dbReference>
<dbReference type="RefSeq" id="WP_249285252.1">
    <property type="nucleotide sequence ID" value="NZ_JACRSO010000003.1"/>
</dbReference>
<evidence type="ECO:0000256" key="6">
    <source>
        <dbReference type="ARBA" id="ARBA00023163"/>
    </source>
</evidence>
<dbReference type="EMBL" id="JACRSO010000003">
    <property type="protein sequence ID" value="MBC8529401.1"/>
    <property type="molecule type" value="Genomic_DNA"/>
</dbReference>
<organism evidence="9 10">
    <name type="scientific">Luoshenia tenuis</name>
    <dbReference type="NCBI Taxonomy" id="2763654"/>
    <lineage>
        <taxon>Bacteria</taxon>
        <taxon>Bacillati</taxon>
        <taxon>Bacillota</taxon>
        <taxon>Clostridia</taxon>
        <taxon>Christensenellales</taxon>
        <taxon>Christensenellaceae</taxon>
        <taxon>Luoshenia</taxon>
    </lineage>
</organism>
<evidence type="ECO:0000256" key="8">
    <source>
        <dbReference type="PIRSR" id="PIRSR602481-2"/>
    </source>
</evidence>
<dbReference type="GO" id="GO:0000976">
    <property type="term" value="F:transcription cis-regulatory region binding"/>
    <property type="evidence" value="ECO:0007669"/>
    <property type="project" value="TreeGrafter"/>
</dbReference>
<keyword evidence="5" id="KW-0238">DNA-binding</keyword>
<dbReference type="Gene3D" id="3.30.1490.190">
    <property type="match status" value="1"/>
</dbReference>
<comment type="similarity">
    <text evidence="1">Belongs to the Fur family.</text>
</comment>
<evidence type="ECO:0000313" key="10">
    <source>
        <dbReference type="Proteomes" id="UP000654279"/>
    </source>
</evidence>
<dbReference type="PANTHER" id="PTHR33202">
    <property type="entry name" value="ZINC UPTAKE REGULATION PROTEIN"/>
    <property type="match status" value="1"/>
</dbReference>
<dbReference type="InterPro" id="IPR002481">
    <property type="entry name" value="FUR"/>
</dbReference>
<keyword evidence="4" id="KW-0805">Transcription regulation</keyword>
<keyword evidence="2" id="KW-0678">Repressor</keyword>
<sequence>MKKRNTIQRQLVLQAVIDHGMHPTADEVYDKVKAIYPDISRATVYRNLNILAEESKLRRIAVPDAADRFDQTCSDHYHIKCTVCGAFKDIDLPYLEQLDETVAKMTEYEMESHDIVFMGTCPQCQEAKRTGSD</sequence>
<keyword evidence="7" id="KW-0479">Metal-binding</keyword>
<comment type="caution">
    <text evidence="9">The sequence shown here is derived from an EMBL/GenBank/DDBJ whole genome shotgun (WGS) entry which is preliminary data.</text>
</comment>
<dbReference type="InterPro" id="IPR036388">
    <property type="entry name" value="WH-like_DNA-bd_sf"/>
</dbReference>
<reference evidence="9" key="1">
    <citation type="submission" date="2020-08" db="EMBL/GenBank/DDBJ databases">
        <title>Genome public.</title>
        <authorList>
            <person name="Liu C."/>
            <person name="Sun Q."/>
        </authorList>
    </citation>
    <scope>NUCLEOTIDE SEQUENCE</scope>
    <source>
        <strain evidence="9">NSJ-44</strain>
    </source>
</reference>
<dbReference type="Proteomes" id="UP000654279">
    <property type="component" value="Unassembled WGS sequence"/>
</dbReference>
<evidence type="ECO:0000256" key="1">
    <source>
        <dbReference type="ARBA" id="ARBA00007957"/>
    </source>
</evidence>
<evidence type="ECO:0000256" key="5">
    <source>
        <dbReference type="ARBA" id="ARBA00023125"/>
    </source>
</evidence>
<evidence type="ECO:0000313" key="9">
    <source>
        <dbReference type="EMBL" id="MBC8529401.1"/>
    </source>
</evidence>
<dbReference type="AlphaFoldDB" id="A0A926HNQ5"/>
<protein>
    <submittedName>
        <fullName evidence="9">Transcriptional repressor</fullName>
    </submittedName>
</protein>
<dbReference type="GO" id="GO:1900376">
    <property type="term" value="P:regulation of secondary metabolite biosynthetic process"/>
    <property type="evidence" value="ECO:0007669"/>
    <property type="project" value="TreeGrafter"/>
</dbReference>
<evidence type="ECO:0000256" key="7">
    <source>
        <dbReference type="PIRSR" id="PIRSR602481-1"/>
    </source>
</evidence>
<dbReference type="GO" id="GO:0008270">
    <property type="term" value="F:zinc ion binding"/>
    <property type="evidence" value="ECO:0007669"/>
    <property type="project" value="TreeGrafter"/>
</dbReference>
<feature type="binding site" evidence="8">
    <location>
        <position position="113"/>
    </location>
    <ligand>
        <name>Fe cation</name>
        <dbReference type="ChEBI" id="CHEBI:24875"/>
    </ligand>
</feature>
<comment type="cofactor">
    <cofactor evidence="7">
        <name>Zn(2+)</name>
        <dbReference type="ChEBI" id="CHEBI:29105"/>
    </cofactor>
    <text evidence="7">Binds 1 zinc ion per subunit.</text>
</comment>
<gene>
    <name evidence="9" type="ORF">H8699_08180</name>
</gene>
<evidence type="ECO:0000256" key="3">
    <source>
        <dbReference type="ARBA" id="ARBA00022833"/>
    </source>
</evidence>
<evidence type="ECO:0000256" key="4">
    <source>
        <dbReference type="ARBA" id="ARBA00023015"/>
    </source>
</evidence>
<feature type="binding site" evidence="7">
    <location>
        <position position="121"/>
    </location>
    <ligand>
        <name>Zn(2+)</name>
        <dbReference type="ChEBI" id="CHEBI:29105"/>
    </ligand>
</feature>
<keyword evidence="8" id="KW-0408">Iron</keyword>
<dbReference type="GO" id="GO:0003700">
    <property type="term" value="F:DNA-binding transcription factor activity"/>
    <property type="evidence" value="ECO:0007669"/>
    <property type="project" value="InterPro"/>
</dbReference>
<keyword evidence="6" id="KW-0804">Transcription</keyword>
<accession>A0A926HNQ5</accession>
<comment type="cofactor">
    <cofactor evidence="8">
        <name>Mn(2+)</name>
        <dbReference type="ChEBI" id="CHEBI:29035"/>
    </cofactor>
    <cofactor evidence="8">
        <name>Fe(2+)</name>
        <dbReference type="ChEBI" id="CHEBI:29033"/>
    </cofactor>
    <text evidence="8">Binds 1 Mn(2+) or Fe(2+) ion per subunit.</text>
</comment>
<keyword evidence="3 7" id="KW-0862">Zinc</keyword>
<feature type="binding site" evidence="7">
    <location>
        <position position="84"/>
    </location>
    <ligand>
        <name>Zn(2+)</name>
        <dbReference type="ChEBI" id="CHEBI:29105"/>
    </ligand>
</feature>
<dbReference type="InterPro" id="IPR036390">
    <property type="entry name" value="WH_DNA-bd_sf"/>
</dbReference>
<dbReference type="SUPFAM" id="SSF46785">
    <property type="entry name" value="Winged helix' DNA-binding domain"/>
    <property type="match status" value="1"/>
</dbReference>
<dbReference type="PANTHER" id="PTHR33202:SF7">
    <property type="entry name" value="FERRIC UPTAKE REGULATION PROTEIN"/>
    <property type="match status" value="1"/>
</dbReference>
<dbReference type="GO" id="GO:0045892">
    <property type="term" value="P:negative regulation of DNA-templated transcription"/>
    <property type="evidence" value="ECO:0007669"/>
    <property type="project" value="TreeGrafter"/>
</dbReference>
<proteinExistence type="inferred from homology"/>
<evidence type="ECO:0000256" key="2">
    <source>
        <dbReference type="ARBA" id="ARBA00022491"/>
    </source>
</evidence>
<name>A0A926HNQ5_9FIRM</name>
<dbReference type="Gene3D" id="1.10.10.10">
    <property type="entry name" value="Winged helix-like DNA-binding domain superfamily/Winged helix DNA-binding domain"/>
    <property type="match status" value="1"/>
</dbReference>
<dbReference type="InterPro" id="IPR043135">
    <property type="entry name" value="Fur_C"/>
</dbReference>
<feature type="binding site" evidence="8">
    <location>
        <position position="96"/>
    </location>
    <ligand>
        <name>Fe cation</name>
        <dbReference type="ChEBI" id="CHEBI:24875"/>
    </ligand>
</feature>
<feature type="binding site" evidence="7">
    <location>
        <position position="81"/>
    </location>
    <ligand>
        <name>Zn(2+)</name>
        <dbReference type="ChEBI" id="CHEBI:29105"/>
    </ligand>
</feature>
<dbReference type="CDD" id="cd07153">
    <property type="entry name" value="Fur_like"/>
    <property type="match status" value="1"/>
</dbReference>
<keyword evidence="10" id="KW-1185">Reference proteome</keyword>
<feature type="binding site" evidence="7">
    <location>
        <position position="124"/>
    </location>
    <ligand>
        <name>Zn(2+)</name>
        <dbReference type="ChEBI" id="CHEBI:29105"/>
    </ligand>
</feature>